<dbReference type="Proteomes" id="UP000192276">
    <property type="component" value="Unassembled WGS sequence"/>
</dbReference>
<sequence length="166" mass="19328">MRSVLFIWFFMVLVSNAIGQIPRTTSGQFQYYGEVVADNTTHCMERAKSFFNQPFLVHWDTVARRENPANLLVSGKGYINVKAKQHGISTPSIIPVALHMSIEIVNGRYRYSINHFEVLDKEGKVQYALEEKPQKVKLFAYDQLLQNTHKRVSFVIAWLKRYMKEE</sequence>
<accession>A0A1V9G3D1</accession>
<protein>
    <recommendedName>
        <fullName evidence="3">DUF4468 domain-containing protein</fullName>
    </recommendedName>
</protein>
<evidence type="ECO:0000313" key="1">
    <source>
        <dbReference type="EMBL" id="OQP65097.1"/>
    </source>
</evidence>
<dbReference type="EMBL" id="LWBP01000078">
    <property type="protein sequence ID" value="OQP65097.1"/>
    <property type="molecule type" value="Genomic_DNA"/>
</dbReference>
<proteinExistence type="predicted"/>
<dbReference type="AlphaFoldDB" id="A0A1V9G3D1"/>
<comment type="caution">
    <text evidence="1">The sequence shown here is derived from an EMBL/GenBank/DDBJ whole genome shotgun (WGS) entry which is preliminary data.</text>
</comment>
<gene>
    <name evidence="1" type="ORF">A4R26_15455</name>
</gene>
<evidence type="ECO:0008006" key="3">
    <source>
        <dbReference type="Google" id="ProtNLM"/>
    </source>
</evidence>
<keyword evidence="2" id="KW-1185">Reference proteome</keyword>
<organism evidence="1 2">
    <name type="scientific">Niastella populi</name>
    <dbReference type="NCBI Taxonomy" id="550983"/>
    <lineage>
        <taxon>Bacteria</taxon>
        <taxon>Pseudomonadati</taxon>
        <taxon>Bacteroidota</taxon>
        <taxon>Chitinophagia</taxon>
        <taxon>Chitinophagales</taxon>
        <taxon>Chitinophagaceae</taxon>
        <taxon>Niastella</taxon>
    </lineage>
</organism>
<name>A0A1V9G3D1_9BACT</name>
<reference evidence="2" key="1">
    <citation type="submission" date="2016-04" db="EMBL/GenBank/DDBJ databases">
        <authorList>
            <person name="Chen L."/>
            <person name="Zhuang W."/>
            <person name="Wang G."/>
        </authorList>
    </citation>
    <scope>NUCLEOTIDE SEQUENCE [LARGE SCALE GENOMIC DNA]</scope>
    <source>
        <strain evidence="2">208</strain>
    </source>
</reference>
<evidence type="ECO:0000313" key="2">
    <source>
        <dbReference type="Proteomes" id="UP000192276"/>
    </source>
</evidence>